<dbReference type="EMBL" id="VRLW01000001">
    <property type="protein sequence ID" value="KAA1261724.1"/>
    <property type="molecule type" value="Genomic_DNA"/>
</dbReference>
<feature type="region of interest" description="Disordered" evidence="1">
    <location>
        <begin position="1"/>
        <end position="31"/>
    </location>
</feature>
<evidence type="ECO:0000313" key="3">
    <source>
        <dbReference type="EMBL" id="KAA1261724.1"/>
    </source>
</evidence>
<proteinExistence type="predicted"/>
<protein>
    <recommendedName>
        <fullName evidence="5">Cytochrome oxidase complex assembly protein 1</fullName>
    </recommendedName>
</protein>
<dbReference type="RefSeq" id="WP_157593863.1">
    <property type="nucleotide sequence ID" value="NZ_LWSK01000005.1"/>
</dbReference>
<feature type="transmembrane region" description="Helical" evidence="2">
    <location>
        <begin position="37"/>
        <end position="60"/>
    </location>
</feature>
<evidence type="ECO:0008006" key="5">
    <source>
        <dbReference type="Google" id="ProtNLM"/>
    </source>
</evidence>
<feature type="region of interest" description="Disordered" evidence="1">
    <location>
        <begin position="163"/>
        <end position="196"/>
    </location>
</feature>
<sequence length="196" mass="20287">MSNNPNDPFDGNPNSPNQMGSGPMAGGPPPKKSKSKMFWLLGCLGGMGVLGLICCGGTYATMQFGMGMLATQVQTQIENNPVIVEEIGDIESFSMSFSAALENAQTQDPGGAPELPFEIVGSKGSGTVFIEQGAGGGENVVIRSARLVTSDGKSIPLEVEAIDEPSLEFNPDMFDAGDTLEPSGLEPSGLEPSSDP</sequence>
<dbReference type="AlphaFoldDB" id="A0A5B1CR56"/>
<reference evidence="3 4" key="1">
    <citation type="submission" date="2019-08" db="EMBL/GenBank/DDBJ databases">
        <title>Deep-cultivation of Planctomycetes and their phenomic and genomic characterization uncovers novel biology.</title>
        <authorList>
            <person name="Wiegand S."/>
            <person name="Jogler M."/>
            <person name="Boedeker C."/>
            <person name="Pinto D."/>
            <person name="Vollmers J."/>
            <person name="Rivas-Marin E."/>
            <person name="Kohn T."/>
            <person name="Peeters S.H."/>
            <person name="Heuer A."/>
            <person name="Rast P."/>
            <person name="Oberbeckmann S."/>
            <person name="Bunk B."/>
            <person name="Jeske O."/>
            <person name="Meyerdierks A."/>
            <person name="Storesund J.E."/>
            <person name="Kallscheuer N."/>
            <person name="Luecker S."/>
            <person name="Lage O.M."/>
            <person name="Pohl T."/>
            <person name="Merkel B.J."/>
            <person name="Hornburger P."/>
            <person name="Mueller R.-W."/>
            <person name="Bruemmer F."/>
            <person name="Labrenz M."/>
            <person name="Spormann A.M."/>
            <person name="Op Den Camp H."/>
            <person name="Overmann J."/>
            <person name="Amann R."/>
            <person name="Jetten M.S.M."/>
            <person name="Mascher T."/>
            <person name="Medema M.H."/>
            <person name="Devos D.P."/>
            <person name="Kaster A.-K."/>
            <person name="Ovreas L."/>
            <person name="Rohde M."/>
            <person name="Galperin M.Y."/>
            <person name="Jogler C."/>
        </authorList>
    </citation>
    <scope>NUCLEOTIDE SEQUENCE [LARGE SCALE GENOMIC DNA]</scope>
    <source>
        <strain evidence="3 4">LF1</strain>
    </source>
</reference>
<evidence type="ECO:0000313" key="4">
    <source>
        <dbReference type="Proteomes" id="UP000322699"/>
    </source>
</evidence>
<dbReference type="Proteomes" id="UP000322699">
    <property type="component" value="Unassembled WGS sequence"/>
</dbReference>
<keyword evidence="2" id="KW-0812">Transmembrane</keyword>
<accession>A0A5B1CR56</accession>
<organism evidence="3 4">
    <name type="scientific">Rubripirellula obstinata</name>
    <dbReference type="NCBI Taxonomy" id="406547"/>
    <lineage>
        <taxon>Bacteria</taxon>
        <taxon>Pseudomonadati</taxon>
        <taxon>Planctomycetota</taxon>
        <taxon>Planctomycetia</taxon>
        <taxon>Pirellulales</taxon>
        <taxon>Pirellulaceae</taxon>
        <taxon>Rubripirellula</taxon>
    </lineage>
</organism>
<keyword evidence="2" id="KW-1133">Transmembrane helix</keyword>
<feature type="compositionally biased region" description="Low complexity" evidence="1">
    <location>
        <begin position="1"/>
        <end position="22"/>
    </location>
</feature>
<comment type="caution">
    <text evidence="3">The sequence shown here is derived from an EMBL/GenBank/DDBJ whole genome shotgun (WGS) entry which is preliminary data.</text>
</comment>
<evidence type="ECO:0000256" key="1">
    <source>
        <dbReference type="SAM" id="MobiDB-lite"/>
    </source>
</evidence>
<gene>
    <name evidence="3" type="ORF">LF1_42790</name>
</gene>
<name>A0A5B1CR56_9BACT</name>
<evidence type="ECO:0000256" key="2">
    <source>
        <dbReference type="SAM" id="Phobius"/>
    </source>
</evidence>
<dbReference type="OrthoDB" id="288020at2"/>
<keyword evidence="2" id="KW-0472">Membrane</keyword>
<keyword evidence="4" id="KW-1185">Reference proteome</keyword>